<feature type="region of interest" description="Disordered" evidence="2">
    <location>
        <begin position="317"/>
        <end position="344"/>
    </location>
</feature>
<dbReference type="PANTHER" id="PTHR14817">
    <property type="entry name" value="COILED-COIL DOMAIN-CONTAINING PROTEIN 15"/>
    <property type="match status" value="1"/>
</dbReference>
<feature type="compositionally biased region" description="Basic and acidic residues" evidence="2">
    <location>
        <begin position="329"/>
        <end position="344"/>
    </location>
</feature>
<sequence length="462" mass="54322">MASKTGKRTPAENGLRKITKPVISTDVMGNRNVEIRAVGAWVQPESSAFVSQAVLEKQERVRKFKEDVKQRVKNMEKARRQQQLENHYQKVEHENNVVKQSAFCENLTPRKDNCSIRRHGALSINRKSPVKVLFKWELSLPKPKGEEESKLQAFHDQTNEIHRFTNQARRKLGSKKVITDDFIQDDLPGGVWKVSSTRDHPASRSTVDGDTIDIDQGESIVTDYTEEDEVDKENEERTRIKAVHFDLEPSREETRNERINRKSTTQISGSAVRRYPTVPSIYEGVVSEEEKRLQQKQHATYRRLFMDIEREQVKENLRRQEHRKQIQKLKKEKEEERRREEQLSHRLVEPRDPITGESSVEIMAREIEEERQMRETIRQHEEKMKKAREMERFVEALRQQLRERIQIRNIELPPLCCCGETIWDTNPETCANNCVFYKNHRGYAKALQSLLQSSDYILHFGL</sequence>
<proteinExistence type="predicted"/>
<name>A0ABQ9FJZ9_TEGGR</name>
<reference evidence="3 4" key="1">
    <citation type="submission" date="2022-12" db="EMBL/GenBank/DDBJ databases">
        <title>Chromosome-level genome of Tegillarca granosa.</title>
        <authorList>
            <person name="Kim J."/>
        </authorList>
    </citation>
    <scope>NUCLEOTIDE SEQUENCE [LARGE SCALE GENOMIC DNA]</scope>
    <source>
        <strain evidence="3">Teg-2019</strain>
        <tissue evidence="3">Adductor muscle</tissue>
    </source>
</reference>
<keyword evidence="4" id="KW-1185">Reference proteome</keyword>
<comment type="caution">
    <text evidence="3">The sequence shown here is derived from an EMBL/GenBank/DDBJ whole genome shotgun (WGS) entry which is preliminary data.</text>
</comment>
<protein>
    <recommendedName>
        <fullName evidence="5">Coiled-coil domain-containing protein 15</fullName>
    </recommendedName>
</protein>
<accession>A0ABQ9FJZ9</accession>
<evidence type="ECO:0008006" key="5">
    <source>
        <dbReference type="Google" id="ProtNLM"/>
    </source>
</evidence>
<gene>
    <name evidence="3" type="ORF">KUTeg_004885</name>
</gene>
<evidence type="ECO:0000313" key="3">
    <source>
        <dbReference type="EMBL" id="KAJ8316981.1"/>
    </source>
</evidence>
<feature type="coiled-coil region" evidence="1">
    <location>
        <begin position="61"/>
        <end position="94"/>
    </location>
</feature>
<dbReference type="EMBL" id="JARBDR010000246">
    <property type="protein sequence ID" value="KAJ8316981.1"/>
    <property type="molecule type" value="Genomic_DNA"/>
</dbReference>
<keyword evidence="1" id="KW-0175">Coiled coil</keyword>
<dbReference type="Proteomes" id="UP001217089">
    <property type="component" value="Unassembled WGS sequence"/>
</dbReference>
<evidence type="ECO:0000256" key="1">
    <source>
        <dbReference type="SAM" id="Coils"/>
    </source>
</evidence>
<dbReference type="InterPro" id="IPR037693">
    <property type="entry name" value="CCDC15"/>
</dbReference>
<organism evidence="3 4">
    <name type="scientific">Tegillarca granosa</name>
    <name type="common">Malaysian cockle</name>
    <name type="synonym">Anadara granosa</name>
    <dbReference type="NCBI Taxonomy" id="220873"/>
    <lineage>
        <taxon>Eukaryota</taxon>
        <taxon>Metazoa</taxon>
        <taxon>Spiralia</taxon>
        <taxon>Lophotrochozoa</taxon>
        <taxon>Mollusca</taxon>
        <taxon>Bivalvia</taxon>
        <taxon>Autobranchia</taxon>
        <taxon>Pteriomorphia</taxon>
        <taxon>Arcoida</taxon>
        <taxon>Arcoidea</taxon>
        <taxon>Arcidae</taxon>
        <taxon>Tegillarca</taxon>
    </lineage>
</organism>
<evidence type="ECO:0000256" key="2">
    <source>
        <dbReference type="SAM" id="MobiDB-lite"/>
    </source>
</evidence>
<feature type="compositionally biased region" description="Basic and acidic residues" evidence="2">
    <location>
        <begin position="249"/>
        <end position="260"/>
    </location>
</feature>
<feature type="region of interest" description="Disordered" evidence="2">
    <location>
        <begin position="249"/>
        <end position="270"/>
    </location>
</feature>
<evidence type="ECO:0000313" key="4">
    <source>
        <dbReference type="Proteomes" id="UP001217089"/>
    </source>
</evidence>
<dbReference type="PANTHER" id="PTHR14817:SF2">
    <property type="entry name" value="COILED-COIL DOMAIN-CONTAINING PROTEIN 15"/>
    <property type="match status" value="1"/>
</dbReference>